<gene>
    <name evidence="2" type="ORF">NDU88_002559</name>
</gene>
<dbReference type="Proteomes" id="UP001066276">
    <property type="component" value="Chromosome 1_2"/>
</dbReference>
<accession>A0AAV7W3N8</accession>
<feature type="compositionally biased region" description="Low complexity" evidence="1">
    <location>
        <begin position="62"/>
        <end position="76"/>
    </location>
</feature>
<evidence type="ECO:0000313" key="3">
    <source>
        <dbReference type="Proteomes" id="UP001066276"/>
    </source>
</evidence>
<evidence type="ECO:0000256" key="1">
    <source>
        <dbReference type="SAM" id="MobiDB-lite"/>
    </source>
</evidence>
<sequence length="76" mass="7721">MGEALIPPSSSTGRRSTGYATHLTGSARRCKKVLPLTRGAGRAEHTWGKPCSRPAAVAADEAQATPPTLPAAPVGA</sequence>
<reference evidence="2" key="1">
    <citation type="journal article" date="2022" name="bioRxiv">
        <title>Sequencing and chromosome-scale assembly of the giantPleurodeles waltlgenome.</title>
        <authorList>
            <person name="Brown T."/>
            <person name="Elewa A."/>
            <person name="Iarovenko S."/>
            <person name="Subramanian E."/>
            <person name="Araus A.J."/>
            <person name="Petzold A."/>
            <person name="Susuki M."/>
            <person name="Suzuki K.-i.T."/>
            <person name="Hayashi T."/>
            <person name="Toyoda A."/>
            <person name="Oliveira C."/>
            <person name="Osipova E."/>
            <person name="Leigh N.D."/>
            <person name="Simon A."/>
            <person name="Yun M.H."/>
        </authorList>
    </citation>
    <scope>NUCLEOTIDE SEQUENCE</scope>
    <source>
        <strain evidence="2">20211129_DDA</strain>
        <tissue evidence="2">Liver</tissue>
    </source>
</reference>
<feature type="region of interest" description="Disordered" evidence="1">
    <location>
        <begin position="39"/>
        <end position="76"/>
    </location>
</feature>
<name>A0AAV7W3N8_PLEWA</name>
<feature type="compositionally biased region" description="Polar residues" evidence="1">
    <location>
        <begin position="8"/>
        <end position="19"/>
    </location>
</feature>
<dbReference type="AlphaFoldDB" id="A0AAV7W3N8"/>
<evidence type="ECO:0000313" key="2">
    <source>
        <dbReference type="EMBL" id="KAJ1207167.1"/>
    </source>
</evidence>
<feature type="region of interest" description="Disordered" evidence="1">
    <location>
        <begin position="1"/>
        <end position="24"/>
    </location>
</feature>
<comment type="caution">
    <text evidence="2">The sequence shown here is derived from an EMBL/GenBank/DDBJ whole genome shotgun (WGS) entry which is preliminary data.</text>
</comment>
<dbReference type="EMBL" id="JANPWB010000002">
    <property type="protein sequence ID" value="KAJ1207167.1"/>
    <property type="molecule type" value="Genomic_DNA"/>
</dbReference>
<protein>
    <submittedName>
        <fullName evidence="2">Uncharacterized protein</fullName>
    </submittedName>
</protein>
<keyword evidence="3" id="KW-1185">Reference proteome</keyword>
<organism evidence="2 3">
    <name type="scientific">Pleurodeles waltl</name>
    <name type="common">Iberian ribbed newt</name>
    <dbReference type="NCBI Taxonomy" id="8319"/>
    <lineage>
        <taxon>Eukaryota</taxon>
        <taxon>Metazoa</taxon>
        <taxon>Chordata</taxon>
        <taxon>Craniata</taxon>
        <taxon>Vertebrata</taxon>
        <taxon>Euteleostomi</taxon>
        <taxon>Amphibia</taxon>
        <taxon>Batrachia</taxon>
        <taxon>Caudata</taxon>
        <taxon>Salamandroidea</taxon>
        <taxon>Salamandridae</taxon>
        <taxon>Pleurodelinae</taxon>
        <taxon>Pleurodeles</taxon>
    </lineage>
</organism>
<proteinExistence type="predicted"/>